<reference evidence="4 5" key="1">
    <citation type="submission" date="2010-05" db="EMBL/GenBank/DDBJ databases">
        <title>The Genome Sequence of Thecamonas trahens ATCC 50062.</title>
        <authorList>
            <consortium name="The Broad Institute Genome Sequencing Platform"/>
            <person name="Russ C."/>
            <person name="Cuomo C."/>
            <person name="Shea T."/>
            <person name="Young S.K."/>
            <person name="Zeng Q."/>
            <person name="Koehrsen M."/>
            <person name="Haas B."/>
            <person name="Borodovsky M."/>
            <person name="Guigo R."/>
            <person name="Alvarado L."/>
            <person name="Berlin A."/>
            <person name="Bochicchio J."/>
            <person name="Borenstein D."/>
            <person name="Chapman S."/>
            <person name="Chen Z."/>
            <person name="Freedman E."/>
            <person name="Gellesch M."/>
            <person name="Goldberg J."/>
            <person name="Griggs A."/>
            <person name="Gujja S."/>
            <person name="Heilman E."/>
            <person name="Heiman D."/>
            <person name="Hepburn T."/>
            <person name="Howarth C."/>
            <person name="Jen D."/>
            <person name="Larson L."/>
            <person name="Mehta T."/>
            <person name="Park D."/>
            <person name="Pearson M."/>
            <person name="Roberts A."/>
            <person name="Saif S."/>
            <person name="Shenoy N."/>
            <person name="Sisk P."/>
            <person name="Stolte C."/>
            <person name="Sykes S."/>
            <person name="Thomson T."/>
            <person name="Walk T."/>
            <person name="White J."/>
            <person name="Yandava C."/>
            <person name="Burger G."/>
            <person name="Gray M.W."/>
            <person name="Holland P.W.H."/>
            <person name="King N."/>
            <person name="Lang F.B.F."/>
            <person name="Roger A.J."/>
            <person name="Ruiz-Trillo I."/>
            <person name="Lander E."/>
            <person name="Nusbaum C."/>
        </authorList>
    </citation>
    <scope>NUCLEOTIDE SEQUENCE [LARGE SCALE GENOMIC DNA]</scope>
    <source>
        <strain evidence="4 5">ATCC 50062</strain>
    </source>
</reference>
<feature type="region of interest" description="Disordered" evidence="3">
    <location>
        <begin position="586"/>
        <end position="629"/>
    </location>
</feature>
<dbReference type="SUPFAM" id="SSF52058">
    <property type="entry name" value="L domain-like"/>
    <property type="match status" value="1"/>
</dbReference>
<evidence type="ECO:0000313" key="5">
    <source>
        <dbReference type="Proteomes" id="UP000054408"/>
    </source>
</evidence>
<dbReference type="STRING" id="461836.A0A0L0DBH3"/>
<dbReference type="Gene3D" id="3.80.10.10">
    <property type="entry name" value="Ribonuclease Inhibitor"/>
    <property type="match status" value="1"/>
</dbReference>
<name>A0A0L0DBH3_THETB</name>
<feature type="compositionally biased region" description="Basic residues" evidence="3">
    <location>
        <begin position="528"/>
        <end position="543"/>
    </location>
</feature>
<accession>A0A0L0DBH3</accession>
<evidence type="ECO:0000256" key="2">
    <source>
        <dbReference type="ARBA" id="ARBA00022737"/>
    </source>
</evidence>
<protein>
    <submittedName>
        <fullName evidence="4">Uncharacterized protein</fullName>
    </submittedName>
</protein>
<dbReference type="Proteomes" id="UP000054408">
    <property type="component" value="Unassembled WGS sequence"/>
</dbReference>
<proteinExistence type="predicted"/>
<dbReference type="InterPro" id="IPR001611">
    <property type="entry name" value="Leu-rich_rpt"/>
</dbReference>
<dbReference type="RefSeq" id="XP_013757679.1">
    <property type="nucleotide sequence ID" value="XM_013902225.1"/>
</dbReference>
<evidence type="ECO:0000256" key="1">
    <source>
        <dbReference type="ARBA" id="ARBA00022614"/>
    </source>
</evidence>
<dbReference type="EMBL" id="GL349456">
    <property type="protein sequence ID" value="KNC49570.1"/>
    <property type="molecule type" value="Genomic_DNA"/>
</dbReference>
<dbReference type="PANTHER" id="PTHR18849">
    <property type="entry name" value="LEUCINE RICH REPEAT PROTEIN"/>
    <property type="match status" value="1"/>
</dbReference>
<keyword evidence="2" id="KW-0677">Repeat</keyword>
<feature type="compositionally biased region" description="Basic and acidic residues" evidence="3">
    <location>
        <begin position="653"/>
        <end position="664"/>
    </location>
</feature>
<dbReference type="GeneID" id="25564979"/>
<feature type="region of interest" description="Disordered" evidence="3">
    <location>
        <begin position="504"/>
        <end position="560"/>
    </location>
</feature>
<dbReference type="AlphaFoldDB" id="A0A0L0DBH3"/>
<feature type="region of interest" description="Disordered" evidence="3">
    <location>
        <begin position="648"/>
        <end position="669"/>
    </location>
</feature>
<dbReference type="eggNOG" id="KOG1259">
    <property type="taxonomic scope" value="Eukaryota"/>
</dbReference>
<organism evidence="4 5">
    <name type="scientific">Thecamonas trahens ATCC 50062</name>
    <dbReference type="NCBI Taxonomy" id="461836"/>
    <lineage>
        <taxon>Eukaryota</taxon>
        <taxon>Apusozoa</taxon>
        <taxon>Apusomonadida</taxon>
        <taxon>Apusomonadidae</taxon>
        <taxon>Thecamonas</taxon>
    </lineage>
</organism>
<gene>
    <name evidence="4" type="ORF">AMSG_05606</name>
</gene>
<dbReference type="PANTHER" id="PTHR18849:SF0">
    <property type="entry name" value="CILIA- AND FLAGELLA-ASSOCIATED PROTEIN 410-RELATED"/>
    <property type="match status" value="1"/>
</dbReference>
<dbReference type="InterPro" id="IPR032675">
    <property type="entry name" value="LRR_dom_sf"/>
</dbReference>
<feature type="compositionally biased region" description="Low complexity" evidence="3">
    <location>
        <begin position="586"/>
        <end position="598"/>
    </location>
</feature>
<sequence length="780" mass="81031">MADSEATMTSVYAAYLAAVLDGAMPAPPPAPLAVCGRIGRSLTTASPPTPDLCGCDASVCCDADSSGVCPTWWLSTTTPDLVLTDDTTDRLAFACDADGMAEIAAWAQAPGGSYAVLRNLGFQHGYIAEKLAAGYVFYIFVAPAASPALALVQADWDGVADSVRAVYSAEVWQLIEPHLEVVRGVPYQALMRDLLTTVDMGELRRGGRSHPGYIGDAWLCRTAASWSPHDADDATAGAISAHAAAAALADPPAGVPVVATTITACDADFARSRAAYLATGITPAYVRAFFYLEAGLRELFRGDGYTHPEMASGGDASLGVAEYLVHNVSRDCIDDLHIGLTSLPAPDEADDGPVAVLNASANALSSLGGLAGYPATTALDVSYNALAAIHPGELAPLAGLTRVNLSHNALADAGPLAKGLACADGLADLDLSHNSLADAAPLGALTSLVSLNLASNTLRTLGGLASLSGLASLDVRANLLSHLDDVREVALNTALMVPSLLRVDIHGRPPSPRRAAPSPSRRSAETRSRKRRDSKAGPRRRGFAHQVHVLSAEKQASPVRTPSLSAQLMASGIQPKSAFLRSLLDASPSPVKAASASAKSRRGRPRRAQAAPAPVPLDERPNESLDGDGEPQLDYVAIHARLARATVAGPPHADSEHETRESKSEASVPRELYEAALRKSDELEQRVLAHRQALNAVVEYYTQREAARDAGEDVGCAAAPHTLVAPYGVSIGPVGGGLASESTPAKWVASPGAARSSAVGGPDRDALIESVARLRAALFV</sequence>
<evidence type="ECO:0000313" key="4">
    <source>
        <dbReference type="EMBL" id="KNC49570.1"/>
    </source>
</evidence>
<keyword evidence="1" id="KW-0433">Leucine-rich repeat</keyword>
<keyword evidence="5" id="KW-1185">Reference proteome</keyword>
<dbReference type="PROSITE" id="PS51450">
    <property type="entry name" value="LRR"/>
    <property type="match status" value="2"/>
</dbReference>
<evidence type="ECO:0000256" key="3">
    <source>
        <dbReference type="SAM" id="MobiDB-lite"/>
    </source>
</evidence>